<dbReference type="InterPro" id="IPR019887">
    <property type="entry name" value="Tscrpt_reg_AsnC/Lrp_C"/>
</dbReference>
<dbReference type="RefSeq" id="WP_358352392.1">
    <property type="nucleotide sequence ID" value="NZ_JBEZFP010000021.1"/>
</dbReference>
<feature type="domain" description="Transcription regulator AsnC/Lrp ligand binding" evidence="4">
    <location>
        <begin position="81"/>
        <end position="150"/>
    </location>
</feature>
<dbReference type="EMBL" id="JBEZFP010000021">
    <property type="protein sequence ID" value="MEU8134052.1"/>
    <property type="molecule type" value="Genomic_DNA"/>
</dbReference>
<dbReference type="Proteomes" id="UP001551482">
    <property type="component" value="Unassembled WGS sequence"/>
</dbReference>
<dbReference type="SUPFAM" id="SSF54909">
    <property type="entry name" value="Dimeric alpha+beta barrel"/>
    <property type="match status" value="2"/>
</dbReference>
<dbReference type="Gene3D" id="1.10.10.10">
    <property type="entry name" value="Winged helix-like DNA-binding domain superfamily/Winged helix DNA-binding domain"/>
    <property type="match status" value="2"/>
</dbReference>
<evidence type="ECO:0000256" key="1">
    <source>
        <dbReference type="ARBA" id="ARBA00023015"/>
    </source>
</evidence>
<keyword evidence="2" id="KW-0238">DNA-binding</keyword>
<name>A0ABV3DF74_9ACTN</name>
<dbReference type="PANTHER" id="PTHR30154">
    <property type="entry name" value="LEUCINE-RESPONSIVE REGULATORY PROTEIN"/>
    <property type="match status" value="1"/>
</dbReference>
<accession>A0ABV3DF74</accession>
<keyword evidence="3" id="KW-0804">Transcription</keyword>
<dbReference type="Gene3D" id="3.30.70.920">
    <property type="match status" value="2"/>
</dbReference>
<dbReference type="PANTHER" id="PTHR30154:SF34">
    <property type="entry name" value="TRANSCRIPTIONAL REGULATOR AZLB"/>
    <property type="match status" value="1"/>
</dbReference>
<dbReference type="InterPro" id="IPR011008">
    <property type="entry name" value="Dimeric_a/b-barrel"/>
</dbReference>
<sequence>MTQESFRSWGRDDLDELDLSLIHALQVAPRVPWTELGPVLGADPVTLARRWRRLVASGSAWTTCYPGPGRGSFDPGCLALVEVDAERGRVGEVARRLAEDAHAIAVEHLTGGRDLLVTVGAPDPATLTRYLQHRLSAAPGVTASRTHLVTRLYQEGSSWRLRSLDPGQRRSLVTAGDDAPRPRRVTDAERELVLALGLDARVPVADLARVLGVSAATAARRLAWLVSSGHARLRCEVAHSLSGWPVCATLWVSVPPGELEAVGGALAAHGDVRLCAAVTGTANLCVVTWLRSVGDVPVWEADLVRRFPGVAVLDRAVTLEVAKRMGRLLTSDGRAAGYVPLDIWADPVAVPESHALQGPSLGLGDEGLDE</sequence>
<gene>
    <name evidence="6" type="ORF">AB0C36_11120</name>
</gene>
<evidence type="ECO:0000259" key="4">
    <source>
        <dbReference type="Pfam" id="PF01037"/>
    </source>
</evidence>
<protein>
    <submittedName>
        <fullName evidence="6">Lrp/AsnC family transcriptional regulator</fullName>
    </submittedName>
</protein>
<dbReference type="InterPro" id="IPR019888">
    <property type="entry name" value="Tscrpt_reg_AsnC-like"/>
</dbReference>
<feature type="domain" description="HTH asnC-type" evidence="5">
    <location>
        <begin position="14"/>
        <end position="54"/>
    </location>
</feature>
<dbReference type="InterPro" id="IPR036388">
    <property type="entry name" value="WH-like_DNA-bd_sf"/>
</dbReference>
<evidence type="ECO:0000313" key="6">
    <source>
        <dbReference type="EMBL" id="MEU8134052.1"/>
    </source>
</evidence>
<organism evidence="6 7">
    <name type="scientific">Streptodolium elevatio</name>
    <dbReference type="NCBI Taxonomy" id="3157996"/>
    <lineage>
        <taxon>Bacteria</taxon>
        <taxon>Bacillati</taxon>
        <taxon>Actinomycetota</taxon>
        <taxon>Actinomycetes</taxon>
        <taxon>Kitasatosporales</taxon>
        <taxon>Streptomycetaceae</taxon>
        <taxon>Streptodolium</taxon>
    </lineage>
</organism>
<proteinExistence type="predicted"/>
<evidence type="ECO:0000259" key="5">
    <source>
        <dbReference type="Pfam" id="PF13404"/>
    </source>
</evidence>
<reference evidence="6 7" key="1">
    <citation type="submission" date="2024-06" db="EMBL/GenBank/DDBJ databases">
        <title>The Natural Products Discovery Center: Release of the First 8490 Sequenced Strains for Exploring Actinobacteria Biosynthetic Diversity.</title>
        <authorList>
            <person name="Kalkreuter E."/>
            <person name="Kautsar S.A."/>
            <person name="Yang D."/>
            <person name="Bader C.D."/>
            <person name="Teijaro C.N."/>
            <person name="Fluegel L."/>
            <person name="Davis C.M."/>
            <person name="Simpson J.R."/>
            <person name="Lauterbach L."/>
            <person name="Steele A.D."/>
            <person name="Gui C."/>
            <person name="Meng S."/>
            <person name="Li G."/>
            <person name="Viehrig K."/>
            <person name="Ye F."/>
            <person name="Su P."/>
            <person name="Kiefer A.F."/>
            <person name="Nichols A."/>
            <person name="Cepeda A.J."/>
            <person name="Yan W."/>
            <person name="Fan B."/>
            <person name="Jiang Y."/>
            <person name="Adhikari A."/>
            <person name="Zheng C.-J."/>
            <person name="Schuster L."/>
            <person name="Cowan T.M."/>
            <person name="Smanski M.J."/>
            <person name="Chevrette M.G."/>
            <person name="De Carvalho L.P.S."/>
            <person name="Shen B."/>
        </authorList>
    </citation>
    <scope>NUCLEOTIDE SEQUENCE [LARGE SCALE GENOMIC DNA]</scope>
    <source>
        <strain evidence="6 7">NPDC048946</strain>
    </source>
</reference>
<keyword evidence="1" id="KW-0805">Transcription regulation</keyword>
<comment type="caution">
    <text evidence="6">The sequence shown here is derived from an EMBL/GenBank/DDBJ whole genome shotgun (WGS) entry which is preliminary data.</text>
</comment>
<dbReference type="PROSITE" id="PS00519">
    <property type="entry name" value="HTH_ASNC_1"/>
    <property type="match status" value="1"/>
</dbReference>
<dbReference type="Pfam" id="PF13404">
    <property type="entry name" value="HTH_AsnC-type"/>
    <property type="match status" value="1"/>
</dbReference>
<evidence type="ECO:0000256" key="2">
    <source>
        <dbReference type="ARBA" id="ARBA00023125"/>
    </source>
</evidence>
<evidence type="ECO:0000256" key="3">
    <source>
        <dbReference type="ARBA" id="ARBA00023163"/>
    </source>
</evidence>
<keyword evidence="7" id="KW-1185">Reference proteome</keyword>
<dbReference type="Pfam" id="PF01037">
    <property type="entry name" value="AsnC_trans_reg"/>
    <property type="match status" value="1"/>
</dbReference>
<dbReference type="SMART" id="SM00344">
    <property type="entry name" value="HTH_ASNC"/>
    <property type="match status" value="1"/>
</dbReference>
<dbReference type="InterPro" id="IPR019885">
    <property type="entry name" value="Tscrpt_reg_HTH_AsnC-type_CS"/>
</dbReference>
<dbReference type="InterPro" id="IPR000485">
    <property type="entry name" value="AsnC-type_HTH_dom"/>
</dbReference>
<evidence type="ECO:0000313" key="7">
    <source>
        <dbReference type="Proteomes" id="UP001551482"/>
    </source>
</evidence>